<dbReference type="PANTHER" id="PTHR23135:SF18">
    <property type="entry name" value="CYANOPHYCIN SYNTHETASE"/>
    <property type="match status" value="1"/>
</dbReference>
<dbReference type="GO" id="GO:0016881">
    <property type="term" value="F:acid-amino acid ligase activity"/>
    <property type="evidence" value="ECO:0007669"/>
    <property type="project" value="InterPro"/>
</dbReference>
<dbReference type="SUPFAM" id="SSF53623">
    <property type="entry name" value="MurD-like peptide ligases, catalytic domain"/>
    <property type="match status" value="1"/>
</dbReference>
<feature type="domain" description="Mur ligase C-terminal" evidence="1">
    <location>
        <begin position="97"/>
        <end position="225"/>
    </location>
</feature>
<sequence length="243" mass="26661">EICWFSLDAIDPTVSNHVKKGGKACTIEDGQIIYFENGIKTAMLDHHLIPITMDRAAVHNSSNCLGAISLAKALGVENEAIADSLRTFGSSYTENPGRGNIFKKNGYTILMDFAHNPHGMNALVTMVKNIPAKRKLLLIGQAGDRSNDDIAGLVKSAAKIKPDHVIIAEIPKYLRGRKVGEIPSIISTCFKDHGITESSIQFTDDILGGIKKSIQYAKQDDLLILLCLDQKEEAFHYIENEIV</sequence>
<proteinExistence type="predicted"/>
<evidence type="ECO:0000259" key="1">
    <source>
        <dbReference type="Pfam" id="PF02875"/>
    </source>
</evidence>
<dbReference type="EMBL" id="UINC01178840">
    <property type="protein sequence ID" value="SVD87214.1"/>
    <property type="molecule type" value="Genomic_DNA"/>
</dbReference>
<accession>A0A382YVG7</accession>
<dbReference type="InterPro" id="IPR036565">
    <property type="entry name" value="Mur-like_cat_sf"/>
</dbReference>
<evidence type="ECO:0000313" key="2">
    <source>
        <dbReference type="EMBL" id="SVD87214.1"/>
    </source>
</evidence>
<organism evidence="2">
    <name type="scientific">marine metagenome</name>
    <dbReference type="NCBI Taxonomy" id="408172"/>
    <lineage>
        <taxon>unclassified sequences</taxon>
        <taxon>metagenomes</taxon>
        <taxon>ecological metagenomes</taxon>
    </lineage>
</organism>
<protein>
    <recommendedName>
        <fullName evidence="1">Mur ligase C-terminal domain-containing protein</fullName>
    </recommendedName>
</protein>
<dbReference type="PANTHER" id="PTHR23135">
    <property type="entry name" value="MUR LIGASE FAMILY MEMBER"/>
    <property type="match status" value="1"/>
</dbReference>
<feature type="non-terminal residue" evidence="2">
    <location>
        <position position="1"/>
    </location>
</feature>
<dbReference type="Gene3D" id="3.90.190.20">
    <property type="entry name" value="Mur ligase, C-terminal domain"/>
    <property type="match status" value="1"/>
</dbReference>
<reference evidence="2" key="1">
    <citation type="submission" date="2018-05" db="EMBL/GenBank/DDBJ databases">
        <authorList>
            <person name="Lanie J.A."/>
            <person name="Ng W.-L."/>
            <person name="Kazmierczak K.M."/>
            <person name="Andrzejewski T.M."/>
            <person name="Davidsen T.M."/>
            <person name="Wayne K.J."/>
            <person name="Tettelin H."/>
            <person name="Glass J.I."/>
            <person name="Rusch D."/>
            <person name="Podicherti R."/>
            <person name="Tsui H.-C.T."/>
            <person name="Winkler M.E."/>
        </authorList>
    </citation>
    <scope>NUCLEOTIDE SEQUENCE</scope>
</reference>
<dbReference type="SUPFAM" id="SSF53244">
    <property type="entry name" value="MurD-like peptide ligases, peptide-binding domain"/>
    <property type="match status" value="1"/>
</dbReference>
<dbReference type="InterPro" id="IPR004101">
    <property type="entry name" value="Mur_ligase_C"/>
</dbReference>
<dbReference type="GO" id="GO:0005524">
    <property type="term" value="F:ATP binding"/>
    <property type="evidence" value="ECO:0007669"/>
    <property type="project" value="InterPro"/>
</dbReference>
<dbReference type="AlphaFoldDB" id="A0A382YVG7"/>
<gene>
    <name evidence="2" type="ORF">METZ01_LOCUS440068</name>
</gene>
<dbReference type="Pfam" id="PF02875">
    <property type="entry name" value="Mur_ligase_C"/>
    <property type="match status" value="1"/>
</dbReference>
<dbReference type="Gene3D" id="3.40.1190.10">
    <property type="entry name" value="Mur-like, catalytic domain"/>
    <property type="match status" value="1"/>
</dbReference>
<dbReference type="InterPro" id="IPR036615">
    <property type="entry name" value="Mur_ligase_C_dom_sf"/>
</dbReference>
<name>A0A382YVG7_9ZZZZ</name>